<dbReference type="Proteomes" id="UP001341840">
    <property type="component" value="Unassembled WGS sequence"/>
</dbReference>
<proteinExistence type="predicted"/>
<reference evidence="1 2" key="1">
    <citation type="journal article" date="2023" name="Plants (Basel)">
        <title>Bridging the Gap: Combining Genomics and Transcriptomics Approaches to Understand Stylosanthes scabra, an Orphan Legume from the Brazilian Caatinga.</title>
        <authorList>
            <person name="Ferreira-Neto J.R.C."/>
            <person name="da Silva M.D."/>
            <person name="Binneck E."/>
            <person name="de Melo N.F."/>
            <person name="da Silva R.H."/>
            <person name="de Melo A.L.T.M."/>
            <person name="Pandolfi V."/>
            <person name="Bustamante F.O."/>
            <person name="Brasileiro-Vidal A.C."/>
            <person name="Benko-Iseppon A.M."/>
        </authorList>
    </citation>
    <scope>NUCLEOTIDE SEQUENCE [LARGE SCALE GENOMIC DNA]</scope>
    <source>
        <tissue evidence="1">Leaves</tissue>
    </source>
</reference>
<keyword evidence="2" id="KW-1185">Reference proteome</keyword>
<dbReference type="EMBL" id="JASCZI010010557">
    <property type="protein sequence ID" value="MED6117914.1"/>
    <property type="molecule type" value="Genomic_DNA"/>
</dbReference>
<comment type="caution">
    <text evidence="1">The sequence shown here is derived from an EMBL/GenBank/DDBJ whole genome shotgun (WGS) entry which is preliminary data.</text>
</comment>
<evidence type="ECO:0000313" key="1">
    <source>
        <dbReference type="EMBL" id="MED6117914.1"/>
    </source>
</evidence>
<organism evidence="1 2">
    <name type="scientific">Stylosanthes scabra</name>
    <dbReference type="NCBI Taxonomy" id="79078"/>
    <lineage>
        <taxon>Eukaryota</taxon>
        <taxon>Viridiplantae</taxon>
        <taxon>Streptophyta</taxon>
        <taxon>Embryophyta</taxon>
        <taxon>Tracheophyta</taxon>
        <taxon>Spermatophyta</taxon>
        <taxon>Magnoliopsida</taxon>
        <taxon>eudicotyledons</taxon>
        <taxon>Gunneridae</taxon>
        <taxon>Pentapetalae</taxon>
        <taxon>rosids</taxon>
        <taxon>fabids</taxon>
        <taxon>Fabales</taxon>
        <taxon>Fabaceae</taxon>
        <taxon>Papilionoideae</taxon>
        <taxon>50 kb inversion clade</taxon>
        <taxon>dalbergioids sensu lato</taxon>
        <taxon>Dalbergieae</taxon>
        <taxon>Pterocarpus clade</taxon>
        <taxon>Stylosanthes</taxon>
    </lineage>
</organism>
<feature type="non-terminal residue" evidence="1">
    <location>
        <position position="1"/>
    </location>
</feature>
<accession>A0ABU6R1U8</accession>
<name>A0ABU6R1U8_9FABA</name>
<evidence type="ECO:0000313" key="2">
    <source>
        <dbReference type="Proteomes" id="UP001341840"/>
    </source>
</evidence>
<protein>
    <submittedName>
        <fullName evidence="1">Uncharacterized protein</fullName>
    </submittedName>
</protein>
<gene>
    <name evidence="1" type="ORF">PIB30_114520</name>
</gene>
<sequence>AGGSGRKGPTFDGINCTVADHSMLEIIKVGMGIGGSVVLHISWFDEVLRRLDFQNPTRERSVTVDRRGNSPISGSFVAPVGPPSWVTISFRGGIAIA</sequence>